<name>D5BM71_ZUNPS</name>
<proteinExistence type="predicted"/>
<dbReference type="AlphaFoldDB" id="D5BM71"/>
<dbReference type="KEGG" id="zpr:ZPR_3905"/>
<gene>
    <name evidence="1" type="ordered locus">ZPR_3905</name>
</gene>
<dbReference type="HOGENOM" id="CLU_3319763_0_0_10"/>
<dbReference type="EMBL" id="CP001650">
    <property type="protein sequence ID" value="ADF54211.1"/>
    <property type="molecule type" value="Genomic_DNA"/>
</dbReference>
<accession>D5BM71</accession>
<protein>
    <submittedName>
        <fullName evidence="1">Uncharacterized protein</fullName>
    </submittedName>
</protein>
<evidence type="ECO:0000313" key="1">
    <source>
        <dbReference type="EMBL" id="ADF54211.1"/>
    </source>
</evidence>
<sequence>MIARIIDFEAFFSDELAGCQLAIINKQLSISRQSLAFSN</sequence>
<dbReference type="Proteomes" id="UP000001654">
    <property type="component" value="Chromosome"/>
</dbReference>
<evidence type="ECO:0000313" key="2">
    <source>
        <dbReference type="Proteomes" id="UP000001654"/>
    </source>
</evidence>
<keyword evidence="2" id="KW-1185">Reference proteome</keyword>
<organism evidence="1 2">
    <name type="scientific">Zunongwangia profunda (strain DSM 18752 / CCTCC AB 206139 / SM-A87)</name>
    <name type="common">Wangia profunda</name>
    <dbReference type="NCBI Taxonomy" id="655815"/>
    <lineage>
        <taxon>Bacteria</taxon>
        <taxon>Pseudomonadati</taxon>
        <taxon>Bacteroidota</taxon>
        <taxon>Flavobacteriia</taxon>
        <taxon>Flavobacteriales</taxon>
        <taxon>Flavobacteriaceae</taxon>
        <taxon>Zunongwangia</taxon>
    </lineage>
</organism>
<reference evidence="1 2" key="1">
    <citation type="journal article" date="2010" name="BMC Genomics">
        <title>The complete genome of Zunongwangia profunda SM-A87 reveals its adaptation to the deep-sea environment and ecological role in sedimentary organic nitrogen degradation.</title>
        <authorList>
            <person name="Qin Q.L."/>
            <person name="Zhang X.Y."/>
            <person name="Wang X.M."/>
            <person name="Liu G.M."/>
            <person name="Chen X.L."/>
            <person name="Xie B.B."/>
            <person name="Dang H.Y."/>
            <person name="Zhou B.C."/>
            <person name="Yu J."/>
            <person name="Zhang Y.Z."/>
        </authorList>
    </citation>
    <scope>NUCLEOTIDE SEQUENCE [LARGE SCALE GENOMIC DNA]</scope>
    <source>
        <strain evidence="2">DSM 18752 / CCTCC AB 206139 / SM-A87</strain>
    </source>
</reference>